<evidence type="ECO:0000256" key="6">
    <source>
        <dbReference type="PROSITE-ProRule" id="PRU00169"/>
    </source>
</evidence>
<keyword evidence="4 7" id="KW-0238">DNA-binding</keyword>
<dbReference type="RefSeq" id="WP_203932859.1">
    <property type="nucleotide sequence ID" value="NZ_BOPH01000108.1"/>
</dbReference>
<evidence type="ECO:0000259" key="9">
    <source>
        <dbReference type="PROSITE" id="PS51755"/>
    </source>
</evidence>
<dbReference type="InterPro" id="IPR036388">
    <property type="entry name" value="WH-like_DNA-bd_sf"/>
</dbReference>
<evidence type="ECO:0000313" key="11">
    <source>
        <dbReference type="Proteomes" id="UP000635606"/>
    </source>
</evidence>
<evidence type="ECO:0000256" key="4">
    <source>
        <dbReference type="ARBA" id="ARBA00023125"/>
    </source>
</evidence>
<dbReference type="Gene3D" id="3.40.50.2300">
    <property type="match status" value="1"/>
</dbReference>
<dbReference type="GO" id="GO:0000156">
    <property type="term" value="F:phosphorelay response regulator activity"/>
    <property type="evidence" value="ECO:0007669"/>
    <property type="project" value="TreeGrafter"/>
</dbReference>
<dbReference type="PANTHER" id="PTHR48111:SF1">
    <property type="entry name" value="TWO-COMPONENT RESPONSE REGULATOR ORR33"/>
    <property type="match status" value="1"/>
</dbReference>
<dbReference type="EMBL" id="BOPH01000108">
    <property type="protein sequence ID" value="GIJ73030.1"/>
    <property type="molecule type" value="Genomic_DNA"/>
</dbReference>
<keyword evidence="2" id="KW-0902">Two-component regulatory system</keyword>
<feature type="DNA-binding region" description="OmpR/PhoB-type" evidence="7">
    <location>
        <begin position="122"/>
        <end position="222"/>
    </location>
</feature>
<dbReference type="InterPro" id="IPR001867">
    <property type="entry name" value="OmpR/PhoB-type_DNA-bd"/>
</dbReference>
<accession>A0A8J4EEW4</accession>
<dbReference type="SUPFAM" id="SSF46894">
    <property type="entry name" value="C-terminal effector domain of the bipartite response regulators"/>
    <property type="match status" value="1"/>
</dbReference>
<dbReference type="PROSITE" id="PS51755">
    <property type="entry name" value="OMPR_PHOB"/>
    <property type="match status" value="1"/>
</dbReference>
<dbReference type="CDD" id="cd17574">
    <property type="entry name" value="REC_OmpR"/>
    <property type="match status" value="1"/>
</dbReference>
<dbReference type="InterPro" id="IPR016032">
    <property type="entry name" value="Sig_transdc_resp-reg_C-effctor"/>
</dbReference>
<dbReference type="InterPro" id="IPR011006">
    <property type="entry name" value="CheY-like_superfamily"/>
</dbReference>
<keyword evidence="1 6" id="KW-0597">Phosphoprotein</keyword>
<dbReference type="SMART" id="SM00862">
    <property type="entry name" value="Trans_reg_C"/>
    <property type="match status" value="1"/>
</dbReference>
<keyword evidence="11" id="KW-1185">Reference proteome</keyword>
<dbReference type="GO" id="GO:0006355">
    <property type="term" value="P:regulation of DNA-templated transcription"/>
    <property type="evidence" value="ECO:0007669"/>
    <property type="project" value="InterPro"/>
</dbReference>
<evidence type="ECO:0000256" key="5">
    <source>
        <dbReference type="ARBA" id="ARBA00023163"/>
    </source>
</evidence>
<evidence type="ECO:0000256" key="7">
    <source>
        <dbReference type="PROSITE-ProRule" id="PRU01091"/>
    </source>
</evidence>
<dbReference type="Pfam" id="PF00072">
    <property type="entry name" value="Response_reg"/>
    <property type="match status" value="1"/>
</dbReference>
<organism evidence="10 11">
    <name type="scientific">Virgisporangium ochraceum</name>
    <dbReference type="NCBI Taxonomy" id="65505"/>
    <lineage>
        <taxon>Bacteria</taxon>
        <taxon>Bacillati</taxon>
        <taxon>Actinomycetota</taxon>
        <taxon>Actinomycetes</taxon>
        <taxon>Micromonosporales</taxon>
        <taxon>Micromonosporaceae</taxon>
        <taxon>Virgisporangium</taxon>
    </lineage>
</organism>
<feature type="modified residue" description="4-aspartylphosphate" evidence="6">
    <location>
        <position position="52"/>
    </location>
</feature>
<feature type="domain" description="OmpR/PhoB-type" evidence="9">
    <location>
        <begin position="122"/>
        <end position="222"/>
    </location>
</feature>
<dbReference type="Pfam" id="PF00486">
    <property type="entry name" value="Trans_reg_C"/>
    <property type="match status" value="1"/>
</dbReference>
<dbReference type="SMART" id="SM00448">
    <property type="entry name" value="REC"/>
    <property type="match status" value="1"/>
</dbReference>
<dbReference type="GO" id="GO:0005829">
    <property type="term" value="C:cytosol"/>
    <property type="evidence" value="ECO:0007669"/>
    <property type="project" value="TreeGrafter"/>
</dbReference>
<dbReference type="GO" id="GO:0032993">
    <property type="term" value="C:protein-DNA complex"/>
    <property type="evidence" value="ECO:0007669"/>
    <property type="project" value="TreeGrafter"/>
</dbReference>
<evidence type="ECO:0000256" key="1">
    <source>
        <dbReference type="ARBA" id="ARBA00022553"/>
    </source>
</evidence>
<keyword evidence="5" id="KW-0804">Transcription</keyword>
<evidence type="ECO:0000256" key="3">
    <source>
        <dbReference type="ARBA" id="ARBA00023015"/>
    </source>
</evidence>
<dbReference type="SUPFAM" id="SSF52172">
    <property type="entry name" value="CheY-like"/>
    <property type="match status" value="1"/>
</dbReference>
<evidence type="ECO:0000259" key="8">
    <source>
        <dbReference type="PROSITE" id="PS50110"/>
    </source>
</evidence>
<dbReference type="InterPro" id="IPR001789">
    <property type="entry name" value="Sig_transdc_resp-reg_receiver"/>
</dbReference>
<dbReference type="AlphaFoldDB" id="A0A8J4EEW4"/>
<comment type="caution">
    <text evidence="10">The sequence shown here is derived from an EMBL/GenBank/DDBJ whole genome shotgun (WGS) entry which is preliminary data.</text>
</comment>
<proteinExistence type="predicted"/>
<dbReference type="FunFam" id="3.40.50.2300:FF:000001">
    <property type="entry name" value="DNA-binding response regulator PhoB"/>
    <property type="match status" value="1"/>
</dbReference>
<evidence type="ECO:0000313" key="10">
    <source>
        <dbReference type="EMBL" id="GIJ73030.1"/>
    </source>
</evidence>
<dbReference type="CDD" id="cd00383">
    <property type="entry name" value="trans_reg_C"/>
    <property type="match status" value="1"/>
</dbReference>
<reference evidence="10" key="1">
    <citation type="submission" date="2021-01" db="EMBL/GenBank/DDBJ databases">
        <title>Whole genome shotgun sequence of Virgisporangium ochraceum NBRC 16418.</title>
        <authorList>
            <person name="Komaki H."/>
            <person name="Tamura T."/>
        </authorList>
    </citation>
    <scope>NUCLEOTIDE SEQUENCE</scope>
    <source>
        <strain evidence="10">NBRC 16418</strain>
    </source>
</reference>
<gene>
    <name evidence="10" type="ORF">Voc01_079470</name>
</gene>
<protein>
    <submittedName>
        <fullName evidence="10">DNA-binding response regulator</fullName>
    </submittedName>
</protein>
<dbReference type="GO" id="GO:0000976">
    <property type="term" value="F:transcription cis-regulatory region binding"/>
    <property type="evidence" value="ECO:0007669"/>
    <property type="project" value="TreeGrafter"/>
</dbReference>
<dbReference type="Gene3D" id="6.10.250.690">
    <property type="match status" value="1"/>
</dbReference>
<keyword evidence="3" id="KW-0805">Transcription regulation</keyword>
<dbReference type="PROSITE" id="PS50110">
    <property type="entry name" value="RESPONSE_REGULATORY"/>
    <property type="match status" value="1"/>
</dbReference>
<name>A0A8J4EEW4_9ACTN</name>
<evidence type="ECO:0000256" key="2">
    <source>
        <dbReference type="ARBA" id="ARBA00023012"/>
    </source>
</evidence>
<dbReference type="Gene3D" id="1.10.10.10">
    <property type="entry name" value="Winged helix-like DNA-binding domain superfamily/Winged helix DNA-binding domain"/>
    <property type="match status" value="1"/>
</dbReference>
<dbReference type="InterPro" id="IPR039420">
    <property type="entry name" value="WalR-like"/>
</dbReference>
<dbReference type="PANTHER" id="PTHR48111">
    <property type="entry name" value="REGULATOR OF RPOS"/>
    <property type="match status" value="1"/>
</dbReference>
<dbReference type="Proteomes" id="UP000635606">
    <property type="component" value="Unassembled WGS sequence"/>
</dbReference>
<feature type="domain" description="Response regulatory" evidence="8">
    <location>
        <begin position="3"/>
        <end position="116"/>
    </location>
</feature>
<sequence length="237" mass="25877">MSTALVVDDEPQMTMIIGYALETQGFTVLVAHDGATALHLLRSKGVDLVVLDVLMPTIDGLTLCERIRARSDVPIMLLTALAHHDDVIAGLERGADDYVTKPFHPREVALRAAALVRRRETGTVLRIGQLTIDPTARSASMAGARLELPYTEFKLLLHLATHRGNPQSWQDLLRAVWGTTEIIGGRDVVKSTVYRLRSRLSGDGDGTTYVRTIRGAGYVMPDLPPFPEDDPGNTAVT</sequence>